<proteinExistence type="predicted"/>
<evidence type="ECO:0000313" key="1">
    <source>
        <dbReference type="EMBL" id="GEM83004.1"/>
    </source>
</evidence>
<reference evidence="1 2" key="1">
    <citation type="submission" date="2019-07" db="EMBL/GenBank/DDBJ databases">
        <title>Whole genome shotgun sequence of Meiothermus hypogaeus NBRC 106114.</title>
        <authorList>
            <person name="Hosoyama A."/>
            <person name="Uohara A."/>
            <person name="Ohji S."/>
            <person name="Ichikawa N."/>
        </authorList>
    </citation>
    <scope>NUCLEOTIDE SEQUENCE [LARGE SCALE GENOMIC DNA]</scope>
    <source>
        <strain evidence="1 2">NBRC 106114</strain>
    </source>
</reference>
<dbReference type="Proteomes" id="UP000321197">
    <property type="component" value="Unassembled WGS sequence"/>
</dbReference>
<evidence type="ECO:0000313" key="2">
    <source>
        <dbReference type="Proteomes" id="UP000321197"/>
    </source>
</evidence>
<protein>
    <submittedName>
        <fullName evidence="1">Uncharacterized protein</fullName>
    </submittedName>
</protein>
<name>A0A511R066_9DEIN</name>
<accession>A0A511R066</accession>
<sequence length="48" mass="5096">MSDTIRLTVGVAAWKLENMRLGADAFSFSRAATSVKTALTTTGYSQAV</sequence>
<comment type="caution">
    <text evidence="1">The sequence shown here is derived from an EMBL/GenBank/DDBJ whole genome shotgun (WGS) entry which is preliminary data.</text>
</comment>
<dbReference type="EMBL" id="BJXL01000028">
    <property type="protein sequence ID" value="GEM83004.1"/>
    <property type="molecule type" value="Genomic_DNA"/>
</dbReference>
<dbReference type="AlphaFoldDB" id="A0A511R066"/>
<gene>
    <name evidence="1" type="ORF">MHY01S_11700</name>
</gene>
<organism evidence="1 2">
    <name type="scientific">Meiothermus hypogaeus NBRC 106114</name>
    <dbReference type="NCBI Taxonomy" id="1227553"/>
    <lineage>
        <taxon>Bacteria</taxon>
        <taxon>Thermotogati</taxon>
        <taxon>Deinococcota</taxon>
        <taxon>Deinococci</taxon>
        <taxon>Thermales</taxon>
        <taxon>Thermaceae</taxon>
        <taxon>Meiothermus</taxon>
    </lineage>
</organism>